<comment type="caution">
    <text evidence="2">The sequence shown here is derived from an EMBL/GenBank/DDBJ whole genome shotgun (WGS) entry which is preliminary data.</text>
</comment>
<dbReference type="Pfam" id="PF10263">
    <property type="entry name" value="SprT-like"/>
    <property type="match status" value="1"/>
</dbReference>
<dbReference type="AlphaFoldDB" id="A0A327Z6U6"/>
<name>A0A327Z6U6_9ACTN</name>
<reference evidence="2 3" key="1">
    <citation type="submission" date="2018-06" db="EMBL/GenBank/DDBJ databases">
        <title>Genomic Encyclopedia of Type Strains, Phase III (KMG-III): the genomes of soil and plant-associated and newly described type strains.</title>
        <authorList>
            <person name="Whitman W."/>
        </authorList>
    </citation>
    <scope>NUCLEOTIDE SEQUENCE [LARGE SCALE GENOMIC DNA]</scope>
    <source>
        <strain evidence="2 3">CGMCC 4.7090</strain>
    </source>
</reference>
<keyword evidence="3" id="KW-1185">Reference proteome</keyword>
<gene>
    <name evidence="2" type="ORF">B0I29_115291</name>
</gene>
<dbReference type="EMBL" id="QLMJ01000015">
    <property type="protein sequence ID" value="RAK31484.1"/>
    <property type="molecule type" value="Genomic_DNA"/>
</dbReference>
<dbReference type="SMART" id="SM00731">
    <property type="entry name" value="SprT"/>
    <property type="match status" value="1"/>
</dbReference>
<evidence type="ECO:0000313" key="3">
    <source>
        <dbReference type="Proteomes" id="UP000249341"/>
    </source>
</evidence>
<evidence type="ECO:0000259" key="1">
    <source>
        <dbReference type="SMART" id="SM00731"/>
    </source>
</evidence>
<organism evidence="2 3">
    <name type="scientific">Actinoplanes lutulentus</name>
    <dbReference type="NCBI Taxonomy" id="1287878"/>
    <lineage>
        <taxon>Bacteria</taxon>
        <taxon>Bacillati</taxon>
        <taxon>Actinomycetota</taxon>
        <taxon>Actinomycetes</taxon>
        <taxon>Micromonosporales</taxon>
        <taxon>Micromonosporaceae</taxon>
        <taxon>Actinoplanes</taxon>
    </lineage>
</organism>
<dbReference type="Proteomes" id="UP000249341">
    <property type="component" value="Unassembled WGS sequence"/>
</dbReference>
<sequence length="223" mass="24425">MNLTDARELAIGLMDRHGLTGWELTFDDAKTRAGVCHHTHKRIGLSRSLVRLYSVEQVTDTVLHEIAHALVGARHGHNRVWRATAVRIGSTGTRCVPEDAPKVDGSWEGVCPSGHRTTAHRRPLRVRSCPDCSPAFDVTAVYTWSHRGEPAPMLPAYQAELARLQQRAPVPAPLRVGERVRLTGGGKYHGLSGTIVKQGRSRYHIQTAKGVLGAPFAMVEPVS</sequence>
<evidence type="ECO:0000313" key="2">
    <source>
        <dbReference type="EMBL" id="RAK31484.1"/>
    </source>
</evidence>
<feature type="domain" description="SprT-like" evidence="1">
    <location>
        <begin position="1"/>
        <end position="139"/>
    </location>
</feature>
<dbReference type="InterPro" id="IPR006640">
    <property type="entry name" value="SprT-like_domain"/>
</dbReference>
<proteinExistence type="predicted"/>
<protein>
    <submittedName>
        <fullName evidence="2">SprT-like family protein</fullName>
    </submittedName>
</protein>
<dbReference type="OrthoDB" id="9793623at2"/>
<accession>A0A327Z6U6</accession>
<dbReference type="RefSeq" id="WP_111652382.1">
    <property type="nucleotide sequence ID" value="NZ_JACHWI010000014.1"/>
</dbReference>
<dbReference type="GO" id="GO:0006950">
    <property type="term" value="P:response to stress"/>
    <property type="evidence" value="ECO:0007669"/>
    <property type="project" value="UniProtKB-ARBA"/>
</dbReference>